<comment type="caution">
    <text evidence="2">The sequence shown here is derived from an EMBL/GenBank/DDBJ whole genome shotgun (WGS) entry which is preliminary data.</text>
</comment>
<feature type="transmembrane region" description="Helical" evidence="1">
    <location>
        <begin position="151"/>
        <end position="169"/>
    </location>
</feature>
<feature type="transmembrane region" description="Helical" evidence="1">
    <location>
        <begin position="222"/>
        <end position="244"/>
    </location>
</feature>
<feature type="transmembrane region" description="Helical" evidence="1">
    <location>
        <begin position="122"/>
        <end position="144"/>
    </location>
</feature>
<dbReference type="EMBL" id="BMXS01000027">
    <property type="protein sequence ID" value="GGY06876.1"/>
    <property type="molecule type" value="Genomic_DNA"/>
</dbReference>
<gene>
    <name evidence="2" type="ORF">GCM10007160_37880</name>
</gene>
<evidence type="ECO:0000313" key="2">
    <source>
        <dbReference type="EMBL" id="GGY06876.1"/>
    </source>
</evidence>
<keyword evidence="1" id="KW-0472">Membrane</keyword>
<keyword evidence="3" id="KW-1185">Reference proteome</keyword>
<proteinExistence type="predicted"/>
<dbReference type="RefSeq" id="WP_189472030.1">
    <property type="nucleotide sequence ID" value="NZ_BMXS01000027.1"/>
</dbReference>
<evidence type="ECO:0000256" key="1">
    <source>
        <dbReference type="SAM" id="Phobius"/>
    </source>
</evidence>
<evidence type="ECO:0000313" key="3">
    <source>
        <dbReference type="Proteomes" id="UP000653056"/>
    </source>
</evidence>
<feature type="transmembrane region" description="Helical" evidence="1">
    <location>
        <begin position="308"/>
        <end position="330"/>
    </location>
</feature>
<feature type="transmembrane region" description="Helical" evidence="1">
    <location>
        <begin position="12"/>
        <end position="36"/>
    </location>
</feature>
<dbReference type="Proteomes" id="UP000653056">
    <property type="component" value="Unassembled WGS sequence"/>
</dbReference>
<name>A0ABQ2Z8J2_9GAMM</name>
<keyword evidence="1" id="KW-0812">Transmembrane</keyword>
<reference evidence="3" key="1">
    <citation type="journal article" date="2019" name="Int. J. Syst. Evol. Microbiol.">
        <title>The Global Catalogue of Microorganisms (GCM) 10K type strain sequencing project: providing services to taxonomists for standard genome sequencing and annotation.</title>
        <authorList>
            <consortium name="The Broad Institute Genomics Platform"/>
            <consortium name="The Broad Institute Genome Sequencing Center for Infectious Disease"/>
            <person name="Wu L."/>
            <person name="Ma J."/>
        </authorList>
    </citation>
    <scope>NUCLEOTIDE SEQUENCE [LARGE SCALE GENOMIC DNA]</scope>
    <source>
        <strain evidence="3">KCTC 22228</strain>
    </source>
</reference>
<sequence>MIEELTSQVVMATMLLILVVAPALTLVLSLLLLWRYRKAVHRAMKRASGYAPVDTPERLTNRIGETRPFPLAQDAGHSDATLLSCAIRRPWLNATRYVAAGLAFALVFASTAQIVFPSGLGLPGFLIALWLYLWPVFLALPLIVPLKKRHWVAGFLAYVVMYALLSAWASTIHNIPAYHVGEIVVPSRSNVTPETMARLWLIVNAAPTVLMLLCLNRWIRAVVPLVLALVTAAVVGLLATYLAVFSPRGADTAIALAIMLDVPIYWLLRAIALLSLLVFVWLGWGLIRWIAHRYQHGRVSDQSLLLDALWLLFASTYSLWLVGGGLLWLASAPLAFVAYKLTWYVAAGFTQDRTLHPVGLTFLRVFSLGRRTETLLEKVAQPWRYVGGIQLITGPDLARSTVQPHQFLDFLAGKLHQQFVSDHASLERAIAARDTAPDPDGRFRINNFFCHADSWQAVLPRLVEEGDLVLMDLRNFSADNAGCVHEIRHLVAEVPYSRCVLLVDETTNASFLDETLHHALAGLSKESPNHGVPVTAWRRFHLAPNPDATDALIRQLCLSASC</sequence>
<feature type="transmembrane region" description="Helical" evidence="1">
    <location>
        <begin position="264"/>
        <end position="287"/>
    </location>
</feature>
<feature type="transmembrane region" description="Helical" evidence="1">
    <location>
        <begin position="97"/>
        <end position="116"/>
    </location>
</feature>
<keyword evidence="1" id="KW-1133">Transmembrane helix</keyword>
<feature type="transmembrane region" description="Helical" evidence="1">
    <location>
        <begin position="197"/>
        <end position="215"/>
    </location>
</feature>
<evidence type="ECO:0008006" key="4">
    <source>
        <dbReference type="Google" id="ProtNLM"/>
    </source>
</evidence>
<accession>A0ABQ2Z8J2</accession>
<organism evidence="2 3">
    <name type="scientific">Litchfieldella qijiaojingensis</name>
    <dbReference type="NCBI Taxonomy" id="980347"/>
    <lineage>
        <taxon>Bacteria</taxon>
        <taxon>Pseudomonadati</taxon>
        <taxon>Pseudomonadota</taxon>
        <taxon>Gammaproteobacteria</taxon>
        <taxon>Oceanospirillales</taxon>
        <taxon>Halomonadaceae</taxon>
        <taxon>Litchfieldella</taxon>
    </lineage>
</organism>
<protein>
    <recommendedName>
        <fullName evidence="4">DUF2868 domain-containing protein</fullName>
    </recommendedName>
</protein>